<comment type="caution">
    <text evidence="3">The sequence shown here is derived from an EMBL/GenBank/DDBJ whole genome shotgun (WGS) entry which is preliminary data.</text>
</comment>
<dbReference type="GO" id="GO:0000801">
    <property type="term" value="C:central element"/>
    <property type="evidence" value="ECO:0007669"/>
    <property type="project" value="TreeGrafter"/>
</dbReference>
<feature type="compositionally biased region" description="Basic and acidic residues" evidence="2">
    <location>
        <begin position="275"/>
        <end position="284"/>
    </location>
</feature>
<dbReference type="PANTHER" id="PTHR35449:SF1">
    <property type="entry name" value="PROTEIN SIX6OS1"/>
    <property type="match status" value="1"/>
</dbReference>
<dbReference type="GO" id="GO:0048477">
    <property type="term" value="P:oogenesis"/>
    <property type="evidence" value="ECO:0007669"/>
    <property type="project" value="TreeGrafter"/>
</dbReference>
<dbReference type="GO" id="GO:0007283">
    <property type="term" value="P:spermatogenesis"/>
    <property type="evidence" value="ECO:0007669"/>
    <property type="project" value="TreeGrafter"/>
</dbReference>
<evidence type="ECO:0000256" key="1">
    <source>
        <dbReference type="SAM" id="Coils"/>
    </source>
</evidence>
<dbReference type="GO" id="GO:0007129">
    <property type="term" value="P:homologous chromosome pairing at meiosis"/>
    <property type="evidence" value="ECO:0007669"/>
    <property type="project" value="TreeGrafter"/>
</dbReference>
<keyword evidence="4" id="KW-1185">Reference proteome</keyword>
<evidence type="ECO:0000313" key="3">
    <source>
        <dbReference type="EMBL" id="CAK6954039.1"/>
    </source>
</evidence>
<feature type="region of interest" description="Disordered" evidence="2">
    <location>
        <begin position="228"/>
        <end position="431"/>
    </location>
</feature>
<feature type="compositionally biased region" description="Polar residues" evidence="2">
    <location>
        <begin position="175"/>
        <end position="193"/>
    </location>
</feature>
<proteinExistence type="predicted"/>
<feature type="compositionally biased region" description="Polar residues" evidence="2">
    <location>
        <begin position="337"/>
        <end position="371"/>
    </location>
</feature>
<gene>
    <name evidence="3" type="ORF">FSCOSCO3_A036121</name>
</gene>
<feature type="coiled-coil region" evidence="1">
    <location>
        <begin position="95"/>
        <end position="122"/>
    </location>
</feature>
<dbReference type="AlphaFoldDB" id="A0AAV1N3R6"/>
<dbReference type="Proteomes" id="UP001314229">
    <property type="component" value="Unassembled WGS sequence"/>
</dbReference>
<feature type="region of interest" description="Disordered" evidence="2">
    <location>
        <begin position="443"/>
        <end position="465"/>
    </location>
</feature>
<dbReference type="GO" id="GO:0010705">
    <property type="term" value="P:meiotic DNA double-strand break processing involved in reciprocal meiotic recombination"/>
    <property type="evidence" value="ECO:0007669"/>
    <property type="project" value="TreeGrafter"/>
</dbReference>
<feature type="compositionally biased region" description="Basic and acidic residues" evidence="2">
    <location>
        <begin position="294"/>
        <end position="318"/>
    </location>
</feature>
<reference evidence="3 4" key="1">
    <citation type="submission" date="2024-01" db="EMBL/GenBank/DDBJ databases">
        <authorList>
            <person name="Alioto T."/>
            <person name="Alioto T."/>
            <person name="Gomez Garrido J."/>
        </authorList>
    </citation>
    <scope>NUCLEOTIDE SEQUENCE [LARGE SCALE GENOMIC DNA]</scope>
</reference>
<feature type="compositionally biased region" description="Low complexity" evidence="2">
    <location>
        <begin position="380"/>
        <end position="398"/>
    </location>
</feature>
<accession>A0AAV1N3R6</accession>
<dbReference type="InterPro" id="IPR031380">
    <property type="entry name" value="SIX6OS1"/>
</dbReference>
<sequence length="465" mass="52167">MNQQLSLSNIDSLLFQTVLQTRELSQQKNEINQQIKVHRADIADRRFSIETVHGGIKKLEEEIRAKQSTGKHNKANAKSMKTTNSLLLQYEHTLKAELESAKASYNRDMEVYEERISSYRNIFQSHKEYYCQNPLAQKLLTLQAKKEEIECRIRSCDGQIALKQMELENLTDLPVNSSSAETLPDSVSGQQPITEPEKDLDPQTEDDFDSSIDMSSLHLNQSQIWQDGDKEAAEANAEEVHDENEAQDAPACSVSQEEATNEKYMWSYQQLGEQSRQDEIHAEEQEQGTGPGNQEKHPAVSEVKETIEDMDMEERVAAEEEQVPSEEDNEGHAAFSQEIQSATVKTVPSTPTFPFNISPGSSPHQGTSDTKSPAFLFALDSGPSMPGFSGFGFDMGSPQDEDSPFPFTSSFLSDKKTTESKSSGPNFLFDQPEQSEDFQFAFTSKSPQTTKRGNSSDDFPFSFNF</sequence>
<evidence type="ECO:0000256" key="2">
    <source>
        <dbReference type="SAM" id="MobiDB-lite"/>
    </source>
</evidence>
<keyword evidence="1" id="KW-0175">Coiled coil</keyword>
<protein>
    <submittedName>
        <fullName evidence="3">Protein SIX6OS1 isoform X2</fullName>
    </submittedName>
</protein>
<organism evidence="3 4">
    <name type="scientific">Scomber scombrus</name>
    <name type="common">Atlantic mackerel</name>
    <name type="synonym">Scomber vernalis</name>
    <dbReference type="NCBI Taxonomy" id="13677"/>
    <lineage>
        <taxon>Eukaryota</taxon>
        <taxon>Metazoa</taxon>
        <taxon>Chordata</taxon>
        <taxon>Craniata</taxon>
        <taxon>Vertebrata</taxon>
        <taxon>Euteleostomi</taxon>
        <taxon>Actinopterygii</taxon>
        <taxon>Neopterygii</taxon>
        <taxon>Teleostei</taxon>
        <taxon>Neoteleostei</taxon>
        <taxon>Acanthomorphata</taxon>
        <taxon>Pelagiaria</taxon>
        <taxon>Scombriformes</taxon>
        <taxon>Scombridae</taxon>
        <taxon>Scomber</taxon>
    </lineage>
</organism>
<name>A0AAV1N3R6_SCOSC</name>
<dbReference type="PANTHER" id="PTHR35449">
    <property type="entry name" value="PROTEIN SIX6OS1"/>
    <property type="match status" value="1"/>
</dbReference>
<dbReference type="EMBL" id="CAWUFR010000015">
    <property type="protein sequence ID" value="CAK6954039.1"/>
    <property type="molecule type" value="Genomic_DNA"/>
</dbReference>
<evidence type="ECO:0000313" key="4">
    <source>
        <dbReference type="Proteomes" id="UP001314229"/>
    </source>
</evidence>
<feature type="compositionally biased region" description="Acidic residues" evidence="2">
    <location>
        <begin position="236"/>
        <end position="246"/>
    </location>
</feature>
<feature type="compositionally biased region" description="Low complexity" evidence="2">
    <location>
        <begin position="456"/>
        <end position="465"/>
    </location>
</feature>
<feature type="compositionally biased region" description="Polar residues" evidence="2">
    <location>
        <begin position="443"/>
        <end position="453"/>
    </location>
</feature>
<dbReference type="Pfam" id="PF15676">
    <property type="entry name" value="S6OS1"/>
    <property type="match status" value="1"/>
</dbReference>
<feature type="region of interest" description="Disordered" evidence="2">
    <location>
        <begin position="175"/>
        <end position="211"/>
    </location>
</feature>
<feature type="compositionally biased region" description="Acidic residues" evidence="2">
    <location>
        <begin position="319"/>
        <end position="329"/>
    </location>
</feature>